<evidence type="ECO:0000313" key="2">
    <source>
        <dbReference type="EMBL" id="QHS91803.1"/>
    </source>
</evidence>
<reference evidence="2" key="1">
    <citation type="journal article" date="2020" name="Nature">
        <title>Giant virus diversity and host interactions through global metagenomics.</title>
        <authorList>
            <person name="Schulz F."/>
            <person name="Roux S."/>
            <person name="Paez-Espino D."/>
            <person name="Jungbluth S."/>
            <person name="Walsh D.A."/>
            <person name="Denef V.J."/>
            <person name="McMahon K.D."/>
            <person name="Konstantinidis K.T."/>
            <person name="Eloe-Fadrosh E.A."/>
            <person name="Kyrpides N.C."/>
            <person name="Woyke T."/>
        </authorList>
    </citation>
    <scope>NUCLEOTIDE SEQUENCE</scope>
    <source>
        <strain evidence="2">GVMAG-M-3300013006-15</strain>
    </source>
</reference>
<sequence>MSSNMNSGKPTKAENKAMQCNAKTKSGNQCKLAFVDSTKFCPVHQSVKMMVKVTPPAIPASAKRIVKEVQVSAEQRLSTLKARYTLLAAQYNTIADEMGQIDDEISSLEATSGKPMKATTPSERCRSKTKQKTQCKLAKMSGSDNCSIHNQ</sequence>
<organism evidence="2">
    <name type="scientific">viral metagenome</name>
    <dbReference type="NCBI Taxonomy" id="1070528"/>
    <lineage>
        <taxon>unclassified sequences</taxon>
        <taxon>metagenomes</taxon>
        <taxon>organismal metagenomes</taxon>
    </lineage>
</organism>
<dbReference type="EMBL" id="MN739164">
    <property type="protein sequence ID" value="QHS91803.1"/>
    <property type="molecule type" value="Genomic_DNA"/>
</dbReference>
<proteinExistence type="predicted"/>
<accession>A0A6C0BKF4</accession>
<feature type="compositionally biased region" description="Polar residues" evidence="1">
    <location>
        <begin position="142"/>
        <end position="151"/>
    </location>
</feature>
<evidence type="ECO:0000256" key="1">
    <source>
        <dbReference type="SAM" id="MobiDB-lite"/>
    </source>
</evidence>
<dbReference type="AlphaFoldDB" id="A0A6C0BKF4"/>
<name>A0A6C0BKF4_9ZZZZ</name>
<protein>
    <submittedName>
        <fullName evidence="2">Uncharacterized protein</fullName>
    </submittedName>
</protein>
<feature type="region of interest" description="Disordered" evidence="1">
    <location>
        <begin position="105"/>
        <end position="151"/>
    </location>
</feature>